<dbReference type="EMBL" id="JAWDJW010003964">
    <property type="protein sequence ID" value="KAK3076443.1"/>
    <property type="molecule type" value="Genomic_DNA"/>
</dbReference>
<keyword evidence="2" id="KW-1185">Reference proteome</keyword>
<accession>A0ACC3DIL2</accession>
<reference evidence="1" key="1">
    <citation type="submission" date="2024-09" db="EMBL/GenBank/DDBJ databases">
        <title>Black Yeasts Isolated from many extreme environments.</title>
        <authorList>
            <person name="Coleine C."/>
            <person name="Stajich J.E."/>
            <person name="Selbmann L."/>
        </authorList>
    </citation>
    <scope>NUCLEOTIDE SEQUENCE</scope>
    <source>
        <strain evidence="1">CCFEE 5737</strain>
    </source>
</reference>
<name>A0ACC3DIL2_9PEZI</name>
<evidence type="ECO:0000313" key="2">
    <source>
        <dbReference type="Proteomes" id="UP001186974"/>
    </source>
</evidence>
<evidence type="ECO:0000313" key="1">
    <source>
        <dbReference type="EMBL" id="KAK3076443.1"/>
    </source>
</evidence>
<comment type="caution">
    <text evidence="1">The sequence shown here is derived from an EMBL/GenBank/DDBJ whole genome shotgun (WGS) entry which is preliminary data.</text>
</comment>
<gene>
    <name evidence="1" type="ORF">LTS18_012993</name>
</gene>
<dbReference type="Proteomes" id="UP001186974">
    <property type="component" value="Unassembled WGS sequence"/>
</dbReference>
<organism evidence="1 2">
    <name type="scientific">Coniosporium uncinatum</name>
    <dbReference type="NCBI Taxonomy" id="93489"/>
    <lineage>
        <taxon>Eukaryota</taxon>
        <taxon>Fungi</taxon>
        <taxon>Dikarya</taxon>
        <taxon>Ascomycota</taxon>
        <taxon>Pezizomycotina</taxon>
        <taxon>Dothideomycetes</taxon>
        <taxon>Dothideomycetes incertae sedis</taxon>
        <taxon>Coniosporium</taxon>
    </lineage>
</organism>
<protein>
    <submittedName>
        <fullName evidence="1">Uncharacterized protein</fullName>
    </submittedName>
</protein>
<sequence length="382" mass="41203">MALDGSVDQTSSEVRDSRHSTADRGTSGFTQGTRENLEFVDSDSLATGSRMAHPRSLRSGNFTNSLRKYASYHSGMTSRRTARSLAATTASNVSDEETFTSEKPAPRMLRRRPGGNLKEADNVHDLMTAPRPRSTGSLSNRHHSVSNSMTMPPSQLSSIGSESTSRTPQVASTSIMEPTDRPPLRKSISLVDTHSSQQNLRPSFEAEVAKLAALPDFEGDGGVEAALLKLEGRLDVMSTAAPVVEPHEQYGSEDEAKHHHREDHFPEGHLPSTPSKSGKKPDVYQPTGGLTPEKAASRRRGPPPPSIAFSEDSYNSVPLLERGLSGRPTTRRGGSIAGPEKVTEQSTPRSARFPVQHATGKPAPPASPVSSFEHVEKTESLK</sequence>
<feature type="non-terminal residue" evidence="1">
    <location>
        <position position="382"/>
    </location>
</feature>
<proteinExistence type="predicted"/>